<evidence type="ECO:0000313" key="2">
    <source>
        <dbReference type="Proteomes" id="UP000192900"/>
    </source>
</evidence>
<keyword evidence="2" id="KW-1185">Reference proteome</keyword>
<proteinExistence type="predicted"/>
<dbReference type="AlphaFoldDB" id="A0A1W6B6F9"/>
<dbReference type="Proteomes" id="UP000192900">
    <property type="component" value="Chromosome"/>
</dbReference>
<organism evidence="1 2">
    <name type="scientific">Pantoea alhagi</name>
    <dbReference type="NCBI Taxonomy" id="1891675"/>
    <lineage>
        <taxon>Bacteria</taxon>
        <taxon>Pseudomonadati</taxon>
        <taxon>Pseudomonadota</taxon>
        <taxon>Gammaproteobacteria</taxon>
        <taxon>Enterobacterales</taxon>
        <taxon>Erwiniaceae</taxon>
        <taxon>Pantoea</taxon>
    </lineage>
</organism>
<accession>A0A1W6B6F9</accession>
<dbReference type="STRING" id="1891675.B1H58_12125"/>
<gene>
    <name evidence="1" type="ORF">B1H58_12125</name>
</gene>
<protein>
    <submittedName>
        <fullName evidence="1">NUDIX hydrolase</fullName>
    </submittedName>
</protein>
<evidence type="ECO:0000313" key="1">
    <source>
        <dbReference type="EMBL" id="ARJ42696.1"/>
    </source>
</evidence>
<dbReference type="GO" id="GO:0016787">
    <property type="term" value="F:hydrolase activity"/>
    <property type="evidence" value="ECO:0007669"/>
    <property type="project" value="UniProtKB-KW"/>
</dbReference>
<dbReference type="OrthoDB" id="9796022at2"/>
<reference evidence="1 2" key="1">
    <citation type="submission" date="2017-02" db="EMBL/GenBank/DDBJ databases">
        <title>Complete genome sequence of the drought resistance-promoting endophyte Pantoea alhagi LTYR-11Z.</title>
        <authorList>
            <person name="Zhang L."/>
        </authorList>
    </citation>
    <scope>NUCLEOTIDE SEQUENCE [LARGE SCALE GENOMIC DNA]</scope>
    <source>
        <strain evidence="1 2">LTYR-11Z</strain>
    </source>
</reference>
<dbReference type="EMBL" id="CP019706">
    <property type="protein sequence ID" value="ARJ42696.1"/>
    <property type="molecule type" value="Genomic_DNA"/>
</dbReference>
<dbReference type="KEGG" id="palh:B1H58_12125"/>
<sequence>MAAELILIAGPYRSGTQGDETLIARNLHRLEAAALQVYQRGHVPVIGEWLALPLAKAAGSKYLGDEISESMLYPVAHRLIAQCDAIYRIEGESKGADKDIEVAEKRGLKIYRSLAEIEPV</sequence>
<name>A0A1W6B6F9_9GAMM</name>
<dbReference type="Gene3D" id="3.40.50.10400">
    <property type="entry name" value="Hypothetical protein PA1492"/>
    <property type="match status" value="1"/>
</dbReference>
<dbReference type="RefSeq" id="WP_085070599.1">
    <property type="nucleotide sequence ID" value="NZ_CP019706.1"/>
</dbReference>
<keyword evidence="1" id="KW-0378">Hydrolase</keyword>